<organism evidence="1 2">
    <name type="scientific">Thermotalea metallivorans</name>
    <dbReference type="NCBI Taxonomy" id="520762"/>
    <lineage>
        <taxon>Bacteria</taxon>
        <taxon>Bacillati</taxon>
        <taxon>Bacillota</taxon>
        <taxon>Clostridia</taxon>
        <taxon>Peptostreptococcales</taxon>
        <taxon>Thermotaleaceae</taxon>
        <taxon>Thermotalea</taxon>
    </lineage>
</organism>
<keyword evidence="2" id="KW-1185">Reference proteome</keyword>
<comment type="caution">
    <text evidence="1">The sequence shown here is derived from an EMBL/GenBank/DDBJ whole genome shotgun (WGS) entry which is preliminary data.</text>
</comment>
<proteinExistence type="predicted"/>
<gene>
    <name evidence="1" type="ORF">AN619_01140</name>
</gene>
<evidence type="ECO:0000313" key="2">
    <source>
        <dbReference type="Proteomes" id="UP000070456"/>
    </source>
</evidence>
<sequence>MVQYDNGIEFPVPHRKNANKDASVNVSTYDLATTAESTGAHVITYTKPSYKFHEATGYVQLPSVSVQSTSTRIDNSIPYMFFGGYQTVDPWKGFDAGLCYYKSLGGWKLFVNTGQWYENPSGPVIKASNYVDGKLYLNMKLVNGYVRIIVRDPSNWSIIDQIDYYLSPAFTSSPSNIELTREVALAQHSRILDGSKLTNAHWSDVYFYSTTLTTKATSTYLQSSHPGRISYSSTYPCYLVGDTLEDKNFITISNPLKYYEEYVTIQMSQ</sequence>
<dbReference type="STRING" id="520762.AN619_01140"/>
<reference evidence="1 2" key="1">
    <citation type="submission" date="2015-12" db="EMBL/GenBank/DDBJ databases">
        <title>Draft genome sequence of the thermoanaerobe Thermotalea metallivorans, an isolate from the runoff channel of the Great Artesian Basin, Australia.</title>
        <authorList>
            <person name="Patel B.K."/>
        </authorList>
    </citation>
    <scope>NUCLEOTIDE SEQUENCE [LARGE SCALE GENOMIC DNA]</scope>
    <source>
        <strain evidence="1 2">B2-1</strain>
    </source>
</reference>
<dbReference type="OrthoDB" id="9860019at2"/>
<accession>A0A140LEH9</accession>
<evidence type="ECO:0000313" key="1">
    <source>
        <dbReference type="EMBL" id="KXG78954.1"/>
    </source>
</evidence>
<dbReference type="EMBL" id="LOEE01000003">
    <property type="protein sequence ID" value="KXG78954.1"/>
    <property type="molecule type" value="Genomic_DNA"/>
</dbReference>
<dbReference type="AlphaFoldDB" id="A0A140LEH9"/>
<dbReference type="RefSeq" id="WP_068554016.1">
    <property type="nucleotide sequence ID" value="NZ_LOEE01000003.1"/>
</dbReference>
<dbReference type="Proteomes" id="UP000070456">
    <property type="component" value="Unassembled WGS sequence"/>
</dbReference>
<name>A0A140LEH9_9FIRM</name>
<protein>
    <submittedName>
        <fullName evidence="1">Uncharacterized protein</fullName>
    </submittedName>
</protein>